<organism evidence="1 2">
    <name type="scientific">Clytia hemisphaerica</name>
    <dbReference type="NCBI Taxonomy" id="252671"/>
    <lineage>
        <taxon>Eukaryota</taxon>
        <taxon>Metazoa</taxon>
        <taxon>Cnidaria</taxon>
        <taxon>Hydrozoa</taxon>
        <taxon>Hydroidolina</taxon>
        <taxon>Leptothecata</taxon>
        <taxon>Obeliida</taxon>
        <taxon>Clytiidae</taxon>
        <taxon>Clytia</taxon>
    </lineage>
</organism>
<accession>A0A7M5VBZ6</accession>
<dbReference type="InterPro" id="IPR038261">
    <property type="entry name" value="GPP34-like_sf"/>
</dbReference>
<dbReference type="EnsemblMetazoa" id="CLYHEMT007551.1">
    <property type="protein sequence ID" value="CLYHEMP007551.1"/>
    <property type="gene ID" value="CLYHEMG007551"/>
</dbReference>
<proteinExistence type="predicted"/>
<evidence type="ECO:0000313" key="2">
    <source>
        <dbReference type="Proteomes" id="UP000594262"/>
    </source>
</evidence>
<sequence length="321" mass="37112">MGDLRYSLLQKHIMDHILEEYDIIPNRDDIHILNEQHHHHVHISRKHHHSSETDILAYNDAIKKIISSPNFNSRHFADHELMLCESYCLLWQNSNGKLQSPIEKNEELNQGVSTAMLLDLYTSKIIDFMSCGNSLVIDIVNPDLALNPIQAFILNILLRRRPRRKTIQDVLAISKTCGCAKIVLKNLRLRGIIGVSESGRLFAASARRQSTIRFGPIRKIEQQLKWVALKEKCPDSYMLSLITLCFIGQERHTILDPILERQLTKREYKAAKENLKITVKTQATILKSAKFVKKKFSRDAHTERLCMRKESFNGHFDERIG</sequence>
<name>A0A7M5VBZ6_9CNID</name>
<dbReference type="Proteomes" id="UP000594262">
    <property type="component" value="Unplaced"/>
</dbReference>
<dbReference type="AlphaFoldDB" id="A0A7M5VBZ6"/>
<keyword evidence="2" id="KW-1185">Reference proteome</keyword>
<protein>
    <submittedName>
        <fullName evidence="1">Uncharacterized protein</fullName>
    </submittedName>
</protein>
<dbReference type="OrthoDB" id="6022311at2759"/>
<reference evidence="1" key="1">
    <citation type="submission" date="2021-01" db="UniProtKB">
        <authorList>
            <consortium name="EnsemblMetazoa"/>
        </authorList>
    </citation>
    <scope>IDENTIFICATION</scope>
</reference>
<dbReference type="Gene3D" id="1.10.3630.10">
    <property type="entry name" value="yeast vps74-n-term truncation variant domain like"/>
    <property type="match status" value="1"/>
</dbReference>
<evidence type="ECO:0000313" key="1">
    <source>
        <dbReference type="EnsemblMetazoa" id="CLYHEMP007551.1"/>
    </source>
</evidence>